<dbReference type="GO" id="GO:0006388">
    <property type="term" value="P:tRNA splicing, via endonucleolytic cleavage and ligation"/>
    <property type="evidence" value="ECO:0007669"/>
    <property type="project" value="InterPro"/>
</dbReference>
<protein>
    <submittedName>
        <fullName evidence="2">RNA ligase isoform 2</fullName>
    </submittedName>
</protein>
<dbReference type="OMA" id="GKEAPRM"/>
<dbReference type="Proteomes" id="UP000036987">
    <property type="component" value="Unassembled WGS sequence"/>
</dbReference>
<comment type="caution">
    <text evidence="2">The sequence shown here is derived from an EMBL/GenBank/DDBJ whole genome shotgun (WGS) entry which is preliminary data.</text>
</comment>
<keyword evidence="3" id="KW-1185">Reference proteome</keyword>
<dbReference type="PANTHER" id="PTHR35460:SF1">
    <property type="entry name" value="TRNA LIGASE 1"/>
    <property type="match status" value="1"/>
</dbReference>
<proteinExistence type="predicted"/>
<reference evidence="3" key="1">
    <citation type="journal article" date="2016" name="Nature">
        <title>The genome of the seagrass Zostera marina reveals angiosperm adaptation to the sea.</title>
        <authorList>
            <person name="Olsen J.L."/>
            <person name="Rouze P."/>
            <person name="Verhelst B."/>
            <person name="Lin Y.-C."/>
            <person name="Bayer T."/>
            <person name="Collen J."/>
            <person name="Dattolo E."/>
            <person name="De Paoli E."/>
            <person name="Dittami S."/>
            <person name="Maumus F."/>
            <person name="Michel G."/>
            <person name="Kersting A."/>
            <person name="Lauritano C."/>
            <person name="Lohaus R."/>
            <person name="Toepel M."/>
            <person name="Tonon T."/>
            <person name="Vanneste K."/>
            <person name="Amirebrahimi M."/>
            <person name="Brakel J."/>
            <person name="Bostroem C."/>
            <person name="Chovatia M."/>
            <person name="Grimwood J."/>
            <person name="Jenkins J.W."/>
            <person name="Jueterbock A."/>
            <person name="Mraz A."/>
            <person name="Stam W.T."/>
            <person name="Tice H."/>
            <person name="Bornberg-Bauer E."/>
            <person name="Green P.J."/>
            <person name="Pearson G.A."/>
            <person name="Procaccini G."/>
            <person name="Duarte C.M."/>
            <person name="Schmutz J."/>
            <person name="Reusch T.B.H."/>
            <person name="Van de Peer Y."/>
        </authorList>
    </citation>
    <scope>NUCLEOTIDE SEQUENCE [LARGE SCALE GENOMIC DNA]</scope>
    <source>
        <strain evidence="3">cv. Finnish</strain>
    </source>
</reference>
<dbReference type="PANTHER" id="PTHR35460">
    <property type="entry name" value="TRNA LIGASE 1"/>
    <property type="match status" value="1"/>
</dbReference>
<feature type="compositionally biased region" description="Basic and acidic residues" evidence="1">
    <location>
        <begin position="54"/>
        <end position="64"/>
    </location>
</feature>
<dbReference type="GO" id="GO:0003972">
    <property type="term" value="F:RNA ligase (ATP) activity"/>
    <property type="evidence" value="ECO:0007669"/>
    <property type="project" value="InterPro"/>
</dbReference>
<organism evidence="2 3">
    <name type="scientific">Zostera marina</name>
    <name type="common">Eelgrass</name>
    <dbReference type="NCBI Taxonomy" id="29655"/>
    <lineage>
        <taxon>Eukaryota</taxon>
        <taxon>Viridiplantae</taxon>
        <taxon>Streptophyta</taxon>
        <taxon>Embryophyta</taxon>
        <taxon>Tracheophyta</taxon>
        <taxon>Spermatophyta</taxon>
        <taxon>Magnoliopsida</taxon>
        <taxon>Liliopsida</taxon>
        <taxon>Zosteraceae</taxon>
        <taxon>Zostera</taxon>
    </lineage>
</organism>
<sequence>MAGLRPSSSSSSVFGKGTTAAKGKQWIMKQTQRTSTQVSSTLESYTNISGTIPDKQEWRPREFSTSDPPSAAKVSVKLSKEEILENHVTIPPEKNRYNNAPPYRLQQGTSSTMPQKNIWKPRSYSATPDPPATQVSAKLSTEKVQKIHSAIPTREHKDNNSSIQKLLKVPVGANFIIDNQTYCKSQIRAVFYPKFENEKSDQEVRTRMIEMVSSGLATLEVSLKHSGSLFMYAGSQGGAYAKNSFGNIYTAVGVFVLSRMFSEAWGTEATKQQAMFSNFLEKNHMSISMELVTAVLGDHGQRPLQDYVVVTAVTELGNGKPKFYSTPEVIAFCRKWRLPTNHVWLFSTRKSVISFFAAYDAMYEEGTATPVCRALDEVADISVPGSKDHIIAQGEILEGVVARIVSPNSSKHMKEVLAEFISPVTCGVNKEVGPSLREICAANRSDEPQQIRALLKNAGSSICSNDLDWFGIGGSVGVNTRNSEALSKFLQAQPSDFSTTRFQELVRLMKQKNFPVAFKCYHNFHKFDTLSYDNLHFKMVIHVHSDSVFRRYQQEMRCKPGLWPLYRGFFVDINLFKANKDSATELVENTSSLLKNMNINSTSSTAVDDLADEDANLMIKLKFLTYKLRTFLIRNGLPILFKEGPSAYRTYYLRQLKKWGTSEGKQRQLRQMLDEWAVYITRKCGNKQLSSSTYLSEAEPFLEKYAKRSPENHVLVGSAGNLVRSEDFLAIVEEGRDEEGDLIREGETTPLNLRQSPLDRVTKDEGLIVFFPGIPGCAKSALCKELENTPGGFGDDRPMRSLMGDLIKKKYWQKVAEERHKKPYTITLADKNAPNEDVWKQIEDMCRKTKASAVPVIPDSEGTDSNPFSLDALAVFIFRVLQRENHPGNLDKRSSNVGYVLLMFYNLYDGRNRNEFETELSERFGGLVRMPLLKTDRKPLPDPIKDILKEGINLFMLHSQRHRKLEPSKGTYAKEWDRWEKQLRCVLLGNTDYLNSIQVPFNVSVSKVLEQLKAVARGEYRSPSTEKKKIGNIVFAAVSLPVDEVKSHLDKVSKKYPESISKFLEDKDMGSFLKTAHITLAHKRSHGVTGVASYGIYVHEKLPIELTALLFSNKFAAFETQIGRIKGEPIKSMNQWPHLTIWTYSGGSPKDANILPELVSQGKATRVDLKPPFTITGTVEFF</sequence>
<gene>
    <name evidence="2" type="ORF">ZOSMA_48G00730</name>
</gene>
<evidence type="ECO:0000313" key="2">
    <source>
        <dbReference type="EMBL" id="KMZ62152.1"/>
    </source>
</evidence>
<accession>A0A0K9P1Q6</accession>
<feature type="region of interest" description="Disordered" evidence="1">
    <location>
        <begin position="1"/>
        <end position="73"/>
    </location>
</feature>
<dbReference type="EMBL" id="LFYR01001410">
    <property type="protein sequence ID" value="KMZ62152.1"/>
    <property type="molecule type" value="Genomic_DNA"/>
</dbReference>
<dbReference type="InterPro" id="IPR038837">
    <property type="entry name" value="tRNA_ligase_1"/>
</dbReference>
<evidence type="ECO:0000256" key="1">
    <source>
        <dbReference type="SAM" id="MobiDB-lite"/>
    </source>
</evidence>
<dbReference type="OrthoDB" id="1912039at2759"/>
<keyword evidence="2" id="KW-0436">Ligase</keyword>
<dbReference type="AlphaFoldDB" id="A0A0K9P1Q6"/>
<name>A0A0K9P1Q6_ZOSMR</name>
<feature type="compositionally biased region" description="Low complexity" evidence="1">
    <location>
        <begin position="30"/>
        <end position="41"/>
    </location>
</feature>
<evidence type="ECO:0000313" key="3">
    <source>
        <dbReference type="Proteomes" id="UP000036987"/>
    </source>
</evidence>